<dbReference type="RefSeq" id="WP_105729415.1">
    <property type="nucleotide sequence ID" value="NZ_PVLR01000020.1"/>
</dbReference>
<dbReference type="InterPro" id="IPR001193">
    <property type="entry name" value="MBTPS2"/>
</dbReference>
<feature type="transmembrane region" description="Helical" evidence="1">
    <location>
        <begin position="424"/>
        <end position="444"/>
    </location>
</feature>
<feature type="transmembrane region" description="Helical" evidence="1">
    <location>
        <begin position="356"/>
        <end position="379"/>
    </location>
</feature>
<feature type="transmembrane region" description="Helical" evidence="1">
    <location>
        <begin position="385"/>
        <end position="403"/>
    </location>
</feature>
<dbReference type="Gene3D" id="1.10.287.470">
    <property type="entry name" value="Helix hairpin bin"/>
    <property type="match status" value="1"/>
</dbReference>
<keyword evidence="1" id="KW-0472">Membrane</keyword>
<name>A0A2S9KEY9_9BURK</name>
<gene>
    <name evidence="2" type="ORF">C6P61_08030</name>
</gene>
<feature type="transmembrane region" description="Helical" evidence="1">
    <location>
        <begin position="187"/>
        <end position="206"/>
    </location>
</feature>
<sequence length="715" mass="80165">MSRTFSESWHRVADARLSLLPTVIVHKQRFRSRDWYLLRDTYTQRFFRITAQAYIFVSRLSSELTVEEVWQNCLRDLPKEAPGQEEVMQVLSQLHQSNLLFHDTLPDSQTIFQRYRDQRRRELRGKLLSFLSIRIPLFDPDRWLSRQSGLTHALVSWLMAAALLLLVVFGIATALSHSERLLSQTEGLFAAGNLFWLYLCIASMKALHELGHAHVIKRFGGEVRTFGIMLIVGMPIPYVDATASWSFRDRRARALVGAAGVIVELALAALAALVWAHTGPGLVNSLAFNVMLIGSVSSLLFNGNPLLRFDGYYVLSDLIDIPNLYQRASAQWRYLADRYLLGTSNVESTAQDRSEWWWLTGYGALSFSYRMLIFGSMLLLLADNWLPLAIVFVLITLVVGVLLPAQRWASHLRSPALMRNRRRAVAVSVALVAIPLSVILWWPWPNSIRAPGLVESIEITRVPAAVAGRLDRIETPHGSAVVPGQVLLRMSNPALEQQIVSAQAQVREFEVQLNLALEGSPASVAGLDKRLNVAREQLALLLSKQVALTIRARHAGIWVADGLHERLHSWLPRGEAVGELSNPSGLRFSAIVSQEQANELFAQPLSGTELRINGQAAEVLRASRIVLLPYHRDRLPSQALGWHAGGVIPVKPDDPDGLQAIDSYYELQAVFDVADQRVTAMHGMTGWIRAPLPPASLFEQGRRALYQLLQKRYRL</sequence>
<dbReference type="OrthoDB" id="9759690at2"/>
<evidence type="ECO:0000313" key="3">
    <source>
        <dbReference type="Proteomes" id="UP000238326"/>
    </source>
</evidence>
<keyword evidence="3" id="KW-1185">Reference proteome</keyword>
<dbReference type="GO" id="GO:0004222">
    <property type="term" value="F:metalloendopeptidase activity"/>
    <property type="evidence" value="ECO:0007669"/>
    <property type="project" value="InterPro"/>
</dbReference>
<dbReference type="GO" id="GO:0005737">
    <property type="term" value="C:cytoplasm"/>
    <property type="evidence" value="ECO:0007669"/>
    <property type="project" value="TreeGrafter"/>
</dbReference>
<evidence type="ECO:0000313" key="2">
    <source>
        <dbReference type="EMBL" id="PRD69020.1"/>
    </source>
</evidence>
<comment type="caution">
    <text evidence="2">The sequence shown here is derived from an EMBL/GenBank/DDBJ whole genome shotgun (WGS) entry which is preliminary data.</text>
</comment>
<keyword evidence="1" id="KW-0812">Transmembrane</keyword>
<dbReference type="PANTHER" id="PTHR13325">
    <property type="entry name" value="PROTEASE M50 MEMBRANE-BOUND TRANSCRIPTION FACTOR SITE 2 PROTEASE"/>
    <property type="match status" value="1"/>
</dbReference>
<evidence type="ECO:0000256" key="1">
    <source>
        <dbReference type="SAM" id="Phobius"/>
    </source>
</evidence>
<dbReference type="AlphaFoldDB" id="A0A2S9KEY9"/>
<proteinExistence type="predicted"/>
<organism evidence="2 3">
    <name type="scientific">Malikia spinosa</name>
    <dbReference type="NCBI Taxonomy" id="86180"/>
    <lineage>
        <taxon>Bacteria</taxon>
        <taxon>Pseudomonadati</taxon>
        <taxon>Pseudomonadota</taxon>
        <taxon>Betaproteobacteria</taxon>
        <taxon>Burkholderiales</taxon>
        <taxon>Comamonadaceae</taxon>
        <taxon>Malikia</taxon>
    </lineage>
</organism>
<dbReference type="GO" id="GO:0016020">
    <property type="term" value="C:membrane"/>
    <property type="evidence" value="ECO:0007669"/>
    <property type="project" value="InterPro"/>
</dbReference>
<protein>
    <recommendedName>
        <fullName evidence="4">HlyD family efflux transporter periplasmic adaptor subunit</fullName>
    </recommendedName>
</protein>
<dbReference type="Gene3D" id="2.40.50.100">
    <property type="match status" value="1"/>
</dbReference>
<dbReference type="EMBL" id="PVLR01000020">
    <property type="protein sequence ID" value="PRD69020.1"/>
    <property type="molecule type" value="Genomic_DNA"/>
</dbReference>
<dbReference type="GO" id="GO:0031293">
    <property type="term" value="P:membrane protein intracellular domain proteolysis"/>
    <property type="evidence" value="ECO:0007669"/>
    <property type="project" value="TreeGrafter"/>
</dbReference>
<feature type="transmembrane region" description="Helical" evidence="1">
    <location>
        <begin position="150"/>
        <end position="175"/>
    </location>
</feature>
<keyword evidence="1" id="KW-1133">Transmembrane helix</keyword>
<feature type="transmembrane region" description="Helical" evidence="1">
    <location>
        <begin position="254"/>
        <end position="276"/>
    </location>
</feature>
<accession>A0A2S9KEY9</accession>
<feature type="transmembrane region" description="Helical" evidence="1">
    <location>
        <begin position="282"/>
        <end position="301"/>
    </location>
</feature>
<feature type="transmembrane region" description="Helical" evidence="1">
    <location>
        <begin position="226"/>
        <end position="247"/>
    </location>
</feature>
<reference evidence="2 3" key="1">
    <citation type="submission" date="2018-03" db="EMBL/GenBank/DDBJ databases">
        <title>Comparative genomics illustrates the genes involved in a hyperalkaliphilic mechanisms of Serpentinomonas isolated from highly-alkaline calcium-rich serpentinized springs.</title>
        <authorList>
            <person name="Suzuki S."/>
            <person name="Ishii S."/>
            <person name="Walworth N."/>
            <person name="Bird L."/>
            <person name="Kuenen J.G."/>
            <person name="Nealson K.H."/>
        </authorList>
    </citation>
    <scope>NUCLEOTIDE SEQUENCE [LARGE SCALE GENOMIC DNA]</scope>
    <source>
        <strain evidence="2 3">83</strain>
    </source>
</reference>
<dbReference type="PANTHER" id="PTHR13325:SF3">
    <property type="entry name" value="MEMBRANE-BOUND TRANSCRIPTION FACTOR SITE-2 PROTEASE"/>
    <property type="match status" value="1"/>
</dbReference>
<dbReference type="Proteomes" id="UP000238326">
    <property type="component" value="Unassembled WGS sequence"/>
</dbReference>
<evidence type="ECO:0008006" key="4">
    <source>
        <dbReference type="Google" id="ProtNLM"/>
    </source>
</evidence>